<dbReference type="PANTHER" id="PTHR23506:SF26">
    <property type="entry name" value="MFS-TYPE TRANSPORTER SLC18B1"/>
    <property type="match status" value="1"/>
</dbReference>
<dbReference type="InterPro" id="IPR011701">
    <property type="entry name" value="MFS"/>
</dbReference>
<keyword evidence="4 6" id="KW-1133">Transmembrane helix</keyword>
<gene>
    <name evidence="8" type="ORF">MHBO_001584</name>
</gene>
<evidence type="ECO:0000256" key="4">
    <source>
        <dbReference type="ARBA" id="ARBA00022989"/>
    </source>
</evidence>
<dbReference type="EMBL" id="JBDODL010000411">
    <property type="protein sequence ID" value="MES1919823.1"/>
    <property type="molecule type" value="Genomic_DNA"/>
</dbReference>
<organism evidence="8 9">
    <name type="scientific">Bonamia ostreae</name>
    <dbReference type="NCBI Taxonomy" id="126728"/>
    <lineage>
        <taxon>Eukaryota</taxon>
        <taxon>Sar</taxon>
        <taxon>Rhizaria</taxon>
        <taxon>Endomyxa</taxon>
        <taxon>Ascetosporea</taxon>
        <taxon>Haplosporida</taxon>
        <taxon>Bonamia</taxon>
    </lineage>
</organism>
<reference evidence="8 9" key="1">
    <citation type="journal article" date="2024" name="BMC Biol.">
        <title>Comparative genomics of Ascetosporea gives new insight into the evolutionary basis for animal parasitism in Rhizaria.</title>
        <authorList>
            <person name="Hiltunen Thoren M."/>
            <person name="Onut-Brannstrom I."/>
            <person name="Alfjorden A."/>
            <person name="Peckova H."/>
            <person name="Swords F."/>
            <person name="Hooper C."/>
            <person name="Holzer A.S."/>
            <person name="Bass D."/>
            <person name="Burki F."/>
        </authorList>
    </citation>
    <scope>NUCLEOTIDE SEQUENCE [LARGE SCALE GENOMIC DNA]</scope>
    <source>
        <strain evidence="8">20-A016</strain>
    </source>
</reference>
<evidence type="ECO:0000256" key="5">
    <source>
        <dbReference type="ARBA" id="ARBA00023136"/>
    </source>
</evidence>
<accession>A0ABV2AKB9</accession>
<keyword evidence="9" id="KW-1185">Reference proteome</keyword>
<comment type="subcellular location">
    <subcellularLocation>
        <location evidence="1">Membrane</location>
        <topology evidence="1">Multi-pass membrane protein</topology>
    </subcellularLocation>
</comment>
<proteinExistence type="predicted"/>
<feature type="transmembrane region" description="Helical" evidence="6">
    <location>
        <begin position="92"/>
        <end position="109"/>
    </location>
</feature>
<evidence type="ECO:0000256" key="2">
    <source>
        <dbReference type="ARBA" id="ARBA00022448"/>
    </source>
</evidence>
<evidence type="ECO:0000313" key="9">
    <source>
        <dbReference type="Proteomes" id="UP001439008"/>
    </source>
</evidence>
<feature type="domain" description="Major facilitator superfamily (MFS) profile" evidence="7">
    <location>
        <begin position="23"/>
        <end position="214"/>
    </location>
</feature>
<evidence type="ECO:0000256" key="3">
    <source>
        <dbReference type="ARBA" id="ARBA00022692"/>
    </source>
</evidence>
<dbReference type="InterPro" id="IPR036259">
    <property type="entry name" value="MFS_trans_sf"/>
</dbReference>
<feature type="transmembrane region" description="Helical" evidence="6">
    <location>
        <begin position="115"/>
        <end position="138"/>
    </location>
</feature>
<dbReference type="SUPFAM" id="SSF103473">
    <property type="entry name" value="MFS general substrate transporter"/>
    <property type="match status" value="1"/>
</dbReference>
<protein>
    <recommendedName>
        <fullName evidence="7">Major facilitator superfamily (MFS) profile domain-containing protein</fullName>
    </recommendedName>
</protein>
<keyword evidence="5 6" id="KW-0472">Membrane</keyword>
<keyword evidence="3 6" id="KW-0812">Transmembrane</keyword>
<dbReference type="InterPro" id="IPR050930">
    <property type="entry name" value="MFS_Vesicular_Transporter"/>
</dbReference>
<evidence type="ECO:0000256" key="6">
    <source>
        <dbReference type="SAM" id="Phobius"/>
    </source>
</evidence>
<evidence type="ECO:0000256" key="1">
    <source>
        <dbReference type="ARBA" id="ARBA00004141"/>
    </source>
</evidence>
<keyword evidence="2" id="KW-0813">Transport</keyword>
<comment type="caution">
    <text evidence="8">The sequence shown here is derived from an EMBL/GenBank/DDBJ whole genome shotgun (WGS) entry which is preliminary data.</text>
</comment>
<feature type="transmembrane region" description="Helical" evidence="6">
    <location>
        <begin position="21"/>
        <end position="45"/>
    </location>
</feature>
<feature type="transmembrane region" description="Helical" evidence="6">
    <location>
        <begin position="145"/>
        <end position="172"/>
    </location>
</feature>
<name>A0ABV2AKB9_9EUKA</name>
<dbReference type="InterPro" id="IPR020846">
    <property type="entry name" value="MFS_dom"/>
</dbReference>
<feature type="transmembrane region" description="Helical" evidence="6">
    <location>
        <begin position="178"/>
        <end position="202"/>
    </location>
</feature>
<evidence type="ECO:0000259" key="7">
    <source>
        <dbReference type="PROSITE" id="PS50850"/>
    </source>
</evidence>
<sequence>MANNKFRSGCAKLKELYKNHFLLVFTLCLIKLAPALLLSLVNPYVSAQLENIESNSLLVGLALSMNTISVFMTCMFFGYYSEWSYFGRNATITFGIVTTAGSSMLIGIAESYAVFFIILSVSGVGAAATMCCAYSIILDAIPGHLLVLALAHMEFFEAVGWTVGPLLFGTILTSKKKVFYPFLAVGLVQLTIAIYSCVVMFFQLKPVRKKAREF</sequence>
<dbReference type="Gene3D" id="1.20.1250.20">
    <property type="entry name" value="MFS general substrate transporter like domains"/>
    <property type="match status" value="1"/>
</dbReference>
<feature type="transmembrane region" description="Helical" evidence="6">
    <location>
        <begin position="57"/>
        <end position="80"/>
    </location>
</feature>
<dbReference type="Proteomes" id="UP001439008">
    <property type="component" value="Unassembled WGS sequence"/>
</dbReference>
<evidence type="ECO:0000313" key="8">
    <source>
        <dbReference type="EMBL" id="MES1919823.1"/>
    </source>
</evidence>
<dbReference type="PROSITE" id="PS50850">
    <property type="entry name" value="MFS"/>
    <property type="match status" value="1"/>
</dbReference>
<dbReference type="PANTHER" id="PTHR23506">
    <property type="entry name" value="GH10249P"/>
    <property type="match status" value="1"/>
</dbReference>
<dbReference type="Pfam" id="PF07690">
    <property type="entry name" value="MFS_1"/>
    <property type="match status" value="1"/>
</dbReference>